<feature type="domain" description="CBM6" evidence="3">
    <location>
        <begin position="985"/>
        <end position="1109"/>
    </location>
</feature>
<dbReference type="Pfam" id="PF16990">
    <property type="entry name" value="CBM_35"/>
    <property type="match status" value="1"/>
</dbReference>
<reference evidence="4 5" key="1">
    <citation type="submission" date="2024-09" db="EMBL/GenBank/DDBJ databases">
        <authorList>
            <person name="Sun Q."/>
            <person name="Mori K."/>
        </authorList>
    </citation>
    <scope>NUCLEOTIDE SEQUENCE [LARGE SCALE GENOMIC DNA]</scope>
    <source>
        <strain evidence="4 5">JCM 1334</strain>
    </source>
</reference>
<keyword evidence="2" id="KW-0732">Signal</keyword>
<dbReference type="SUPFAM" id="SSF51011">
    <property type="entry name" value="Glycosyl hydrolase domain"/>
    <property type="match status" value="1"/>
</dbReference>
<dbReference type="InterPro" id="IPR051816">
    <property type="entry name" value="Glycosyl_Hydrolase_31"/>
</dbReference>
<dbReference type="PROSITE" id="PS51318">
    <property type="entry name" value="TAT"/>
    <property type="match status" value="1"/>
</dbReference>
<dbReference type="Pfam" id="PF22681">
    <property type="entry name" value="Lmo2446-like_N"/>
    <property type="match status" value="1"/>
</dbReference>
<dbReference type="Gene3D" id="2.60.40.1760">
    <property type="entry name" value="glycosyl hydrolase (family 31)"/>
    <property type="match status" value="1"/>
</dbReference>
<evidence type="ECO:0000313" key="5">
    <source>
        <dbReference type="Proteomes" id="UP001589702"/>
    </source>
</evidence>
<dbReference type="Gene3D" id="2.60.120.260">
    <property type="entry name" value="Galactose-binding domain-like"/>
    <property type="match status" value="1"/>
</dbReference>
<dbReference type="Pfam" id="PF01055">
    <property type="entry name" value="Glyco_hydro_31_2nd"/>
    <property type="match status" value="1"/>
</dbReference>
<dbReference type="SMART" id="SM00606">
    <property type="entry name" value="CBD_IV"/>
    <property type="match status" value="1"/>
</dbReference>
<dbReference type="Pfam" id="PF13802">
    <property type="entry name" value="Gal_mutarotas_2"/>
    <property type="match status" value="1"/>
</dbReference>
<dbReference type="Gene3D" id="2.60.40.1180">
    <property type="entry name" value="Golgi alpha-mannosidase II"/>
    <property type="match status" value="2"/>
</dbReference>
<dbReference type="Pfam" id="PF21365">
    <property type="entry name" value="Glyco_hydro_31_3rd"/>
    <property type="match status" value="1"/>
</dbReference>
<dbReference type="CDD" id="cd06597">
    <property type="entry name" value="GH31_transferase_CtsY"/>
    <property type="match status" value="1"/>
</dbReference>
<dbReference type="EMBL" id="JBHMBC010000025">
    <property type="protein sequence ID" value="MFB9820967.1"/>
    <property type="molecule type" value="Genomic_DNA"/>
</dbReference>
<evidence type="ECO:0000256" key="2">
    <source>
        <dbReference type="ARBA" id="ARBA00022729"/>
    </source>
</evidence>
<comment type="similarity">
    <text evidence="1">Belongs to the glycosyl hydrolase 31 family.</text>
</comment>
<dbReference type="PANTHER" id="PTHR43863">
    <property type="entry name" value="HYDROLASE, PUTATIVE (AFU_ORTHOLOGUE AFUA_1G03140)-RELATED"/>
    <property type="match status" value="1"/>
</dbReference>
<dbReference type="PANTHER" id="PTHR43863:SF2">
    <property type="entry name" value="MALTASE-GLUCOAMYLASE"/>
    <property type="match status" value="1"/>
</dbReference>
<sequence length="1111" mass="119232">MSVSVTPTISRRTAVLGILGAVPLALLPAVFGAESAKADTLTGVFHGPTGYDQLYSTTPTERGPRDPMSTQTVQLHSTTWPISPGQTCWVSWTKNGVAQTDVGCSFDYNNGNNSYWKVNLGSFARGDQITYTVHADVDGAGAITSGPFSFAVTDWSGTGNVSGYTDNGTSVDVAVSDTSGSFSPKIRYTFPAPDRFHVQIAPHGTGLNITGATGYTVTDTGTTLQLATSALKVKIQKSPYRVSVYKADGTTLIAQQYDPAIFRNTGWASDGATTVTKIEDHWLTPAGERFEGFGERYDYLDQRGHDVDNYVYNQYQDQGPTHRTYMSVPFFTNSAGYGVYVPSTRYSLFNVCTYLSDMVGFTVDTGGALDSTVDYHFLTGTQGNILDAYTSLTGRPWLPPKWAFGLWMSANEWNTQTEVTNELANVTSNNIPHSVLVLEQWSDEATFYVWHGATYTAKPGSGALAYTDLTFPSGGEWSDPKAMVAAAHAQNIKVVLWQIPVLKQDFSTNPATAPQQHLNDQSYAAAQGYLIGDGVGGQYRIPTGEWFGDSTMPDFTNAAATSWWMSKRAYLFDDVGIDGMKTDGGEMVFGRNASFSDGRKGDEMHNGYTNAYTGAYGTYVQTKKNGDGVLFSRGGTAGAQAHSIYWAGDQASTFSAFQQALRAGLSGGESGIPFWAWDMAGFTGTFPSSELYLRAAAQQTYSPMMQYHSEKSDPSPSEARTPWNVQARTGDTTVVPTFRKFANTRMNLIPYIYTEAKNASLTGLPLLQTMRLAFPGDASAAPLDMQYMFGRQLLVAPITTQGATSVTLYLPGGEWHDVTNGGKASGPGNKTYIADTSTIPVYARDGAIIPLNLNANYEYGGSIGNDVYNYTNLVFRIYPAGTTSADYFDDAAGTVKQITSTENWSSHQVIATVPPLATTATLQVNTTVPSTITVDGIALTAYSTLSGLTAAATGWYWDPVQQFTLIKIASGTTTRTVILSGVNKSAYEAEFATATGTTTNTNHPGFTGTGFVDGFTAAGSSLTFDVSANATGTHQLTFRYANATGGPATRTIYVDGTSVGTLTLPTLANWDTWGTATISTTLSSGRRSVKISYDTANTAAINLDNLTVGRP</sequence>
<dbReference type="InterPro" id="IPR013780">
    <property type="entry name" value="Glyco_hydro_b"/>
</dbReference>
<dbReference type="RefSeq" id="WP_234751723.1">
    <property type="nucleotide sequence ID" value="NZ_BAAAWN010000001.1"/>
</dbReference>
<dbReference type="InterPro" id="IPR011013">
    <property type="entry name" value="Gal_mutarotase_sf_dom"/>
</dbReference>
<dbReference type="PROSITE" id="PS51175">
    <property type="entry name" value="CBM6"/>
    <property type="match status" value="1"/>
</dbReference>
<dbReference type="InterPro" id="IPR048395">
    <property type="entry name" value="Glyco_hydro_31_C"/>
</dbReference>
<dbReference type="InterPro" id="IPR025887">
    <property type="entry name" value="Glyco_hydro_31_N_dom"/>
</dbReference>
<comment type="caution">
    <text evidence="4">The sequence shown here is derived from an EMBL/GenBank/DDBJ whole genome shotgun (WGS) entry which is preliminary data.</text>
</comment>
<dbReference type="SUPFAM" id="SSF49785">
    <property type="entry name" value="Galactose-binding domain-like"/>
    <property type="match status" value="1"/>
</dbReference>
<evidence type="ECO:0000313" key="4">
    <source>
        <dbReference type="EMBL" id="MFB9820967.1"/>
    </source>
</evidence>
<evidence type="ECO:0000259" key="3">
    <source>
        <dbReference type="PROSITE" id="PS51175"/>
    </source>
</evidence>
<organism evidence="4 5">
    <name type="scientific">Arthrobacter ramosus</name>
    <dbReference type="NCBI Taxonomy" id="1672"/>
    <lineage>
        <taxon>Bacteria</taxon>
        <taxon>Bacillati</taxon>
        <taxon>Actinomycetota</taxon>
        <taxon>Actinomycetes</taxon>
        <taxon>Micrococcales</taxon>
        <taxon>Micrococcaceae</taxon>
        <taxon>Arthrobacter</taxon>
    </lineage>
</organism>
<dbReference type="InterPro" id="IPR013783">
    <property type="entry name" value="Ig-like_fold"/>
</dbReference>
<dbReference type="InterPro" id="IPR006311">
    <property type="entry name" value="TAT_signal"/>
</dbReference>
<dbReference type="Proteomes" id="UP001589702">
    <property type="component" value="Unassembled WGS sequence"/>
</dbReference>
<evidence type="ECO:0000256" key="1">
    <source>
        <dbReference type="ARBA" id="ARBA00007806"/>
    </source>
</evidence>
<name>A0ABV5Y1V6_ARTRM</name>
<keyword evidence="5" id="KW-1185">Reference proteome</keyword>
<dbReference type="Gene3D" id="3.20.20.80">
    <property type="entry name" value="Glycosidases"/>
    <property type="match status" value="1"/>
</dbReference>
<dbReference type="SUPFAM" id="SSF51445">
    <property type="entry name" value="(Trans)glycosidases"/>
    <property type="match status" value="1"/>
</dbReference>
<dbReference type="SUPFAM" id="SSF74650">
    <property type="entry name" value="Galactose mutarotase-like"/>
    <property type="match status" value="1"/>
</dbReference>
<dbReference type="InterPro" id="IPR000322">
    <property type="entry name" value="Glyco_hydro_31_TIM"/>
</dbReference>
<dbReference type="InterPro" id="IPR055242">
    <property type="entry name" value="Lmo2446-like_N"/>
</dbReference>
<accession>A0ABV5Y1V6</accession>
<dbReference type="InterPro" id="IPR008979">
    <property type="entry name" value="Galactose-bd-like_sf"/>
</dbReference>
<gene>
    <name evidence="4" type="ORF">ACFFP1_15820</name>
</gene>
<dbReference type="InterPro" id="IPR017853">
    <property type="entry name" value="GH"/>
</dbReference>
<proteinExistence type="inferred from homology"/>
<protein>
    <submittedName>
        <fullName evidence="4">TIM-barrel domain-containing protein</fullName>
    </submittedName>
</protein>
<dbReference type="CDD" id="cd14752">
    <property type="entry name" value="GH31_N"/>
    <property type="match status" value="1"/>
</dbReference>
<dbReference type="Gene3D" id="2.60.40.10">
    <property type="entry name" value="Immunoglobulins"/>
    <property type="match status" value="1"/>
</dbReference>
<dbReference type="InterPro" id="IPR006584">
    <property type="entry name" value="Cellulose-bd_IV"/>
</dbReference>
<dbReference type="CDD" id="cd04083">
    <property type="entry name" value="CBM35_Lmo2446-like"/>
    <property type="match status" value="1"/>
</dbReference>
<dbReference type="InterPro" id="IPR005084">
    <property type="entry name" value="CBM6"/>
</dbReference>